<reference evidence="7 8" key="1">
    <citation type="submission" date="2024-08" db="EMBL/GenBank/DDBJ databases">
        <title>Genome sequence of Streptomyces aureus CACIA-1.46HGO.</title>
        <authorList>
            <person name="Evangelista-Martinez Z."/>
        </authorList>
    </citation>
    <scope>NUCLEOTIDE SEQUENCE [LARGE SCALE GENOMIC DNA]</scope>
    <source>
        <strain evidence="7 8">CACIA-1.46HGO</strain>
    </source>
</reference>
<comment type="similarity">
    <text evidence="5">Belongs to the binding-protein-dependent transport system permease family.</text>
</comment>
<evidence type="ECO:0000313" key="8">
    <source>
        <dbReference type="Proteomes" id="UP001571476"/>
    </source>
</evidence>
<dbReference type="PANTHER" id="PTHR43376">
    <property type="entry name" value="OLIGOPEPTIDE TRANSPORT SYSTEM PERMEASE PROTEIN"/>
    <property type="match status" value="1"/>
</dbReference>
<dbReference type="CDD" id="cd06261">
    <property type="entry name" value="TM_PBP2"/>
    <property type="match status" value="1"/>
</dbReference>
<dbReference type="Gene3D" id="1.10.3720.10">
    <property type="entry name" value="MetI-like"/>
    <property type="match status" value="1"/>
</dbReference>
<protein>
    <submittedName>
        <fullName evidence="7">ABC transporter permease</fullName>
    </submittedName>
</protein>
<evidence type="ECO:0000256" key="5">
    <source>
        <dbReference type="RuleBase" id="RU363032"/>
    </source>
</evidence>
<organism evidence="7 8">
    <name type="scientific">Streptomyces aureus</name>
    <dbReference type="NCBI Taxonomy" id="193461"/>
    <lineage>
        <taxon>Bacteria</taxon>
        <taxon>Bacillati</taxon>
        <taxon>Actinomycetota</taxon>
        <taxon>Actinomycetes</taxon>
        <taxon>Kitasatosporales</taxon>
        <taxon>Streptomycetaceae</taxon>
        <taxon>Streptomyces</taxon>
    </lineage>
</organism>
<comment type="caution">
    <text evidence="7">The sequence shown here is derived from an EMBL/GenBank/DDBJ whole genome shotgun (WGS) entry which is preliminary data.</text>
</comment>
<keyword evidence="3 5" id="KW-1133">Transmembrane helix</keyword>
<feature type="transmembrane region" description="Helical" evidence="5">
    <location>
        <begin position="255"/>
        <end position="280"/>
    </location>
</feature>
<keyword evidence="5" id="KW-0813">Transport</keyword>
<evidence type="ECO:0000259" key="6">
    <source>
        <dbReference type="PROSITE" id="PS50928"/>
    </source>
</evidence>
<dbReference type="RefSeq" id="WP_327576217.1">
    <property type="nucleotide sequence ID" value="NZ_JBGOSP010000002.1"/>
</dbReference>
<accession>A0ABV4SBP1</accession>
<dbReference type="Proteomes" id="UP001571476">
    <property type="component" value="Unassembled WGS sequence"/>
</dbReference>
<evidence type="ECO:0000256" key="3">
    <source>
        <dbReference type="ARBA" id="ARBA00022989"/>
    </source>
</evidence>
<sequence length="332" mass="35277">MNVKGLVRAVLTKLAGGAVMVWVVASFTFFLVHALPGSPGKVAYESYLSQGLSPDEAMAKVAVIYGYTSQDPLATQYVNYVSDLLHGNLGLSISYSGVPVSQVIGNALPWTLIPILSGLLISFAIGTTAGVVAAVKRSSRWGGALSLSASLIAGIPSFVLAILLTTVFHTQLGWLPYGETNDPWVDSGWSAAYIGSVAYYAILPVATYVLISYGGWMLSMRSSVASVLGDDFILASELRGITPGTRLRYIGRNAILPLFTTLAIACGYLFGGAILIENAFNYPGLGRLLLQSIGSRDYPLMTGAFLIITIAVVLANIIADLLYSVIDPRVRR</sequence>
<feature type="transmembrane region" description="Helical" evidence="5">
    <location>
        <begin position="300"/>
        <end position="323"/>
    </location>
</feature>
<feature type="transmembrane region" description="Helical" evidence="5">
    <location>
        <begin position="112"/>
        <end position="135"/>
    </location>
</feature>
<dbReference type="SUPFAM" id="SSF161098">
    <property type="entry name" value="MetI-like"/>
    <property type="match status" value="1"/>
</dbReference>
<comment type="subcellular location">
    <subcellularLocation>
        <location evidence="5">Cell membrane</location>
        <topology evidence="5">Multi-pass membrane protein</topology>
    </subcellularLocation>
    <subcellularLocation>
        <location evidence="1">Membrane</location>
        <topology evidence="1">Multi-pass membrane protein</topology>
    </subcellularLocation>
</comment>
<evidence type="ECO:0000256" key="2">
    <source>
        <dbReference type="ARBA" id="ARBA00022692"/>
    </source>
</evidence>
<keyword evidence="2 5" id="KW-0812">Transmembrane</keyword>
<keyword evidence="8" id="KW-1185">Reference proteome</keyword>
<evidence type="ECO:0000256" key="1">
    <source>
        <dbReference type="ARBA" id="ARBA00004141"/>
    </source>
</evidence>
<dbReference type="PANTHER" id="PTHR43376:SF1">
    <property type="entry name" value="OLIGOPEPTIDE TRANSPORT SYSTEM PERMEASE PROTEIN"/>
    <property type="match status" value="1"/>
</dbReference>
<feature type="transmembrane region" description="Helical" evidence="5">
    <location>
        <begin position="12"/>
        <end position="35"/>
    </location>
</feature>
<dbReference type="PROSITE" id="PS50928">
    <property type="entry name" value="ABC_TM1"/>
    <property type="match status" value="1"/>
</dbReference>
<dbReference type="EMBL" id="JBGOSP010000002">
    <property type="protein sequence ID" value="MFA3835340.1"/>
    <property type="molecule type" value="Genomic_DNA"/>
</dbReference>
<gene>
    <name evidence="7" type="ORF">ACEG43_03940</name>
</gene>
<proteinExistence type="inferred from homology"/>
<name>A0ABV4SBP1_9ACTN</name>
<feature type="transmembrane region" description="Helical" evidence="5">
    <location>
        <begin position="188"/>
        <end position="211"/>
    </location>
</feature>
<dbReference type="InterPro" id="IPR035906">
    <property type="entry name" value="MetI-like_sf"/>
</dbReference>
<feature type="domain" description="ABC transmembrane type-1" evidence="6">
    <location>
        <begin position="108"/>
        <end position="319"/>
    </location>
</feature>
<dbReference type="InterPro" id="IPR000515">
    <property type="entry name" value="MetI-like"/>
</dbReference>
<evidence type="ECO:0000313" key="7">
    <source>
        <dbReference type="EMBL" id="MFA3835340.1"/>
    </source>
</evidence>
<evidence type="ECO:0000256" key="4">
    <source>
        <dbReference type="ARBA" id="ARBA00023136"/>
    </source>
</evidence>
<feature type="transmembrane region" description="Helical" evidence="5">
    <location>
        <begin position="147"/>
        <end position="168"/>
    </location>
</feature>
<dbReference type="Pfam" id="PF00528">
    <property type="entry name" value="BPD_transp_1"/>
    <property type="match status" value="1"/>
</dbReference>
<keyword evidence="4 5" id="KW-0472">Membrane</keyword>